<dbReference type="Pfam" id="PF00004">
    <property type="entry name" value="AAA"/>
    <property type="match status" value="1"/>
</dbReference>
<dbReference type="GO" id="GO:0016887">
    <property type="term" value="F:ATP hydrolysis activity"/>
    <property type="evidence" value="ECO:0007669"/>
    <property type="project" value="InterPro"/>
</dbReference>
<organism evidence="6 7">
    <name type="scientific">Siccirubricoccus deserti</name>
    <dbReference type="NCBI Taxonomy" id="2013562"/>
    <lineage>
        <taxon>Bacteria</taxon>
        <taxon>Pseudomonadati</taxon>
        <taxon>Pseudomonadota</taxon>
        <taxon>Alphaproteobacteria</taxon>
        <taxon>Acetobacterales</taxon>
        <taxon>Roseomonadaceae</taxon>
        <taxon>Siccirubricoccus</taxon>
    </lineage>
</organism>
<keyword evidence="3" id="KW-0143">Chaperone</keyword>
<keyword evidence="1" id="KW-0547">Nucleotide-binding</keyword>
<dbReference type="InterPro" id="IPR017729">
    <property type="entry name" value="ATPase_T6SS_ClpV1"/>
</dbReference>
<feature type="domain" description="Clp ATPase C-terminal" evidence="5">
    <location>
        <begin position="749"/>
        <end position="842"/>
    </location>
</feature>
<feature type="domain" description="AAA+ ATPase" evidence="4">
    <location>
        <begin position="579"/>
        <end position="737"/>
    </location>
</feature>
<dbReference type="Gene3D" id="3.40.50.300">
    <property type="entry name" value="P-loop containing nucleotide triphosphate hydrolases"/>
    <property type="match status" value="3"/>
</dbReference>
<dbReference type="NCBIfam" id="TIGR03345">
    <property type="entry name" value="VI_ClpV1"/>
    <property type="match status" value="1"/>
</dbReference>
<reference evidence="6" key="1">
    <citation type="submission" date="2020-08" db="EMBL/GenBank/DDBJ databases">
        <authorList>
            <person name="Hu Y."/>
            <person name="Nguyen S.V."/>
            <person name="Li F."/>
            <person name="Fanning S."/>
        </authorList>
    </citation>
    <scope>NUCLEOTIDE SEQUENCE</scope>
    <source>
        <strain evidence="6">SYSU D8009</strain>
    </source>
</reference>
<dbReference type="PRINTS" id="PR00300">
    <property type="entry name" value="CLPPROTEASEA"/>
</dbReference>
<evidence type="ECO:0000259" key="5">
    <source>
        <dbReference type="SMART" id="SM01086"/>
    </source>
</evidence>
<dbReference type="Pfam" id="PF10431">
    <property type="entry name" value="ClpB_D2-small"/>
    <property type="match status" value="1"/>
</dbReference>
<dbReference type="Gene3D" id="1.10.8.60">
    <property type="match status" value="1"/>
</dbReference>
<dbReference type="SMART" id="SM01086">
    <property type="entry name" value="ClpB_D2-small"/>
    <property type="match status" value="1"/>
</dbReference>
<dbReference type="GO" id="GO:0005524">
    <property type="term" value="F:ATP binding"/>
    <property type="evidence" value="ECO:0007669"/>
    <property type="project" value="UniProtKB-KW"/>
</dbReference>
<dbReference type="InterPro" id="IPR050130">
    <property type="entry name" value="ClpA_ClpB"/>
</dbReference>
<dbReference type="AlphaFoldDB" id="A0A9X0UE27"/>
<accession>A0A9X0UE27</accession>
<dbReference type="InterPro" id="IPR027417">
    <property type="entry name" value="P-loop_NTPase"/>
</dbReference>
<evidence type="ECO:0000313" key="6">
    <source>
        <dbReference type="EMBL" id="MBC4016346.1"/>
    </source>
</evidence>
<protein>
    <submittedName>
        <fullName evidence="6">Type VI secretion system ATPase TssH</fullName>
    </submittedName>
</protein>
<dbReference type="InterPro" id="IPR041546">
    <property type="entry name" value="ClpA/ClpB_AAA_lid"/>
</dbReference>
<evidence type="ECO:0000256" key="1">
    <source>
        <dbReference type="ARBA" id="ARBA00022741"/>
    </source>
</evidence>
<dbReference type="CDD" id="cd19499">
    <property type="entry name" value="RecA-like_ClpB_Hsp104-like"/>
    <property type="match status" value="1"/>
</dbReference>
<dbReference type="GO" id="GO:0005737">
    <property type="term" value="C:cytoplasm"/>
    <property type="evidence" value="ECO:0007669"/>
    <property type="project" value="TreeGrafter"/>
</dbReference>
<dbReference type="InterPro" id="IPR036628">
    <property type="entry name" value="Clp_N_dom_sf"/>
</dbReference>
<evidence type="ECO:0000256" key="3">
    <source>
        <dbReference type="ARBA" id="ARBA00023186"/>
    </source>
</evidence>
<dbReference type="PANTHER" id="PTHR11638">
    <property type="entry name" value="ATP-DEPENDENT CLP PROTEASE"/>
    <property type="match status" value="1"/>
</dbReference>
<dbReference type="InterPro" id="IPR018368">
    <property type="entry name" value="ClpA/B_CS1"/>
</dbReference>
<dbReference type="Pfam" id="PF07724">
    <property type="entry name" value="AAA_2"/>
    <property type="match status" value="1"/>
</dbReference>
<keyword evidence="2" id="KW-0067">ATP-binding</keyword>
<gene>
    <name evidence="6" type="primary">tssH</name>
    <name evidence="6" type="ORF">H7965_13560</name>
</gene>
<dbReference type="SMART" id="SM00382">
    <property type="entry name" value="AAA"/>
    <property type="match status" value="2"/>
</dbReference>
<dbReference type="Gene3D" id="1.10.1780.10">
    <property type="entry name" value="Clp, N-terminal domain"/>
    <property type="match status" value="1"/>
</dbReference>
<dbReference type="EMBL" id="JACOMF010000014">
    <property type="protein sequence ID" value="MBC4016346.1"/>
    <property type="molecule type" value="Genomic_DNA"/>
</dbReference>
<dbReference type="Proteomes" id="UP000600101">
    <property type="component" value="Unassembled WGS sequence"/>
</dbReference>
<dbReference type="SUPFAM" id="SSF81923">
    <property type="entry name" value="Double Clp-N motif"/>
    <property type="match status" value="1"/>
</dbReference>
<dbReference type="PROSITE" id="PS00870">
    <property type="entry name" value="CLPAB_1"/>
    <property type="match status" value="1"/>
</dbReference>
<dbReference type="InterPro" id="IPR019489">
    <property type="entry name" value="Clp_ATPase_C"/>
</dbReference>
<evidence type="ECO:0000256" key="2">
    <source>
        <dbReference type="ARBA" id="ARBA00022840"/>
    </source>
</evidence>
<dbReference type="Pfam" id="PF17871">
    <property type="entry name" value="AAA_lid_9"/>
    <property type="match status" value="1"/>
</dbReference>
<dbReference type="GO" id="GO:0034605">
    <property type="term" value="P:cellular response to heat"/>
    <property type="evidence" value="ECO:0007669"/>
    <property type="project" value="TreeGrafter"/>
</dbReference>
<dbReference type="FunFam" id="3.40.50.300:FF:000025">
    <property type="entry name" value="ATP-dependent Clp protease subunit"/>
    <property type="match status" value="1"/>
</dbReference>
<evidence type="ECO:0000259" key="4">
    <source>
        <dbReference type="SMART" id="SM00382"/>
    </source>
</evidence>
<feature type="domain" description="AAA+ ATPase" evidence="4">
    <location>
        <begin position="203"/>
        <end position="346"/>
    </location>
</feature>
<dbReference type="CDD" id="cd00009">
    <property type="entry name" value="AAA"/>
    <property type="match status" value="1"/>
</dbReference>
<comment type="caution">
    <text evidence="6">The sequence shown here is derived from an EMBL/GenBank/DDBJ whole genome shotgun (WGS) entry which is preliminary data.</text>
</comment>
<proteinExistence type="predicted"/>
<dbReference type="InterPro" id="IPR003593">
    <property type="entry name" value="AAA+_ATPase"/>
</dbReference>
<sequence length="849" mass="89646">MSRDIRQLIGKLGPECKRALERAANACATATHGAVLIEHLMLQFLDPPDGDWGLVLTQYGIVPEAAAQQIRRALEGEARGATRTPTLDNVLLDAIEEGWVVASLTLQEGVVRPGALLLAILQRDTCRSALVEACPRLLAIPRDDLAARLRLLLSPGGAASAGGTELEQYTIDLTALAREGRLDPILGRDAELEQAIDILMRRRQNNPLLVGEPGVGKTAIAEALAQRIAAGAVPGPLKPMAVRSLDLGLLQAGAGVRGEFEQRLKSVVAAVSGTPVILFIDEAHTLIGAGGQAGQGDAANLLKPALARGELRCIAATTWAEYKRHVEKDPALARRFQVVKVAEPADPVAVRMLRGVVAKLESHHDVRITEDAVAAAVLLTSRYISGRQQPDKALSVLDTACARAAVARGAQPSALLALADRQTAIAEETTRLQREAQVGALHAPRLAALAEEAAAVARQHAALTARWGQERALVLELQALLTAPGLPAAQVVAALRQQLAELQGEAPMVPVEVDARLVGEVVAGWTGIPVGGMLKDDLAAVLEAAPALARRVIGQDQALEVIARRLRSWRAGLADPGKPAGVFLLCGPTGVGKTETAQALADLLFGGERGLVTISMSEFQEAHSVALLKGAPPGYVGYGQGGMLTEAVRRQPYSVVLLDELEKAHPDVTDLFYQVFDKGRLEDSEGVEVDFRHSVIVMTANLGAERIEALVAAGETDADALAEAIRPDLLARFRPAFLARCTIVPYLPLAPETVARVVDLKLAKVAARLAAQHRARVGFSPAVTQAVLGQCLAMPGGGARLADQVMENLLLPQLAEAVLLRLARGEGFAAVEVDLDAEGGVACRFEAVA</sequence>
<name>A0A9X0UE27_9PROT</name>
<dbReference type="SUPFAM" id="SSF52540">
    <property type="entry name" value="P-loop containing nucleoside triphosphate hydrolases"/>
    <property type="match status" value="2"/>
</dbReference>
<keyword evidence="7" id="KW-1185">Reference proteome</keyword>
<dbReference type="PANTHER" id="PTHR11638:SF184">
    <property type="entry name" value="ATPASE WITH CHAPERONE ACTIVITY"/>
    <property type="match status" value="1"/>
</dbReference>
<evidence type="ECO:0000313" key="7">
    <source>
        <dbReference type="Proteomes" id="UP000600101"/>
    </source>
</evidence>
<dbReference type="RefSeq" id="WP_186771116.1">
    <property type="nucleotide sequence ID" value="NZ_JACOMF010000014.1"/>
</dbReference>
<dbReference type="InterPro" id="IPR001270">
    <property type="entry name" value="ClpA/B"/>
</dbReference>
<dbReference type="InterPro" id="IPR003959">
    <property type="entry name" value="ATPase_AAA_core"/>
</dbReference>